<keyword evidence="2" id="KW-1185">Reference proteome</keyword>
<dbReference type="EMBL" id="QICN01000001">
    <property type="protein sequence ID" value="PXV71505.1"/>
    <property type="molecule type" value="Genomic_DNA"/>
</dbReference>
<protein>
    <recommendedName>
        <fullName evidence="3">Lipoprotein</fullName>
    </recommendedName>
</protein>
<dbReference type="PROSITE" id="PS51257">
    <property type="entry name" value="PROKAR_LIPOPROTEIN"/>
    <property type="match status" value="1"/>
</dbReference>
<evidence type="ECO:0000313" key="2">
    <source>
        <dbReference type="Proteomes" id="UP000248330"/>
    </source>
</evidence>
<proteinExistence type="predicted"/>
<dbReference type="RefSeq" id="WP_110263617.1">
    <property type="nucleotide sequence ID" value="NZ_CAWNXA010000001.1"/>
</dbReference>
<dbReference type="OrthoDB" id="7065673at2"/>
<name>A0A318EKA0_9GAMM</name>
<reference evidence="1 2" key="1">
    <citation type="submission" date="2018-04" db="EMBL/GenBank/DDBJ databases">
        <title>Genomic Encyclopedia of Type Strains, Phase IV (KMG-IV): sequencing the most valuable type-strain genomes for metagenomic binning, comparative biology and taxonomic classification.</title>
        <authorList>
            <person name="Goeker M."/>
        </authorList>
    </citation>
    <scope>NUCLEOTIDE SEQUENCE [LARGE SCALE GENOMIC DNA]</scope>
    <source>
        <strain evidence="1 2">DSM 104150</strain>
    </source>
</reference>
<accession>A0A318EKA0</accession>
<evidence type="ECO:0000313" key="1">
    <source>
        <dbReference type="EMBL" id="PXV71505.1"/>
    </source>
</evidence>
<dbReference type="AlphaFoldDB" id="A0A318EKA0"/>
<evidence type="ECO:0008006" key="3">
    <source>
        <dbReference type="Google" id="ProtNLM"/>
    </source>
</evidence>
<gene>
    <name evidence="1" type="ORF">C8D93_101556</name>
</gene>
<dbReference type="Proteomes" id="UP000248330">
    <property type="component" value="Unassembled WGS sequence"/>
</dbReference>
<sequence>MTKTHQATIAGAAVLAAALIGGCAGRPAPTPAPLQPYPPPACDRTAIEHADALKLPATRPDDQQAFARRLAVDRKLSRLGRWQQAQGWSTLVVQMHSAGATSLSAHLAGLQLPPRTEVWWCSGDGRERHGPYREAAGGELWTPVIRDERAMLQIWLPSAAVRDLEGVLADVQGGLR</sequence>
<organism evidence="1 2">
    <name type="scientific">Sinimarinibacterium flocculans</name>
    <dbReference type="NCBI Taxonomy" id="985250"/>
    <lineage>
        <taxon>Bacteria</taxon>
        <taxon>Pseudomonadati</taxon>
        <taxon>Pseudomonadota</taxon>
        <taxon>Gammaproteobacteria</taxon>
        <taxon>Nevskiales</taxon>
        <taxon>Nevskiaceae</taxon>
        <taxon>Sinimarinibacterium</taxon>
    </lineage>
</organism>
<comment type="caution">
    <text evidence="1">The sequence shown here is derived from an EMBL/GenBank/DDBJ whole genome shotgun (WGS) entry which is preliminary data.</text>
</comment>